<accession>A0ABP9P9Z8</accession>
<dbReference type="SUPFAM" id="SSF82866">
    <property type="entry name" value="Multidrug efflux transporter AcrB transmembrane domain"/>
    <property type="match status" value="2"/>
</dbReference>
<feature type="transmembrane region" description="Helical" evidence="1">
    <location>
        <begin position="990"/>
        <end position="1014"/>
    </location>
</feature>
<protein>
    <submittedName>
        <fullName evidence="2">Efflux RND transporter permease subunit</fullName>
    </submittedName>
</protein>
<dbReference type="InterPro" id="IPR001036">
    <property type="entry name" value="Acrflvin-R"/>
</dbReference>
<feature type="transmembrane region" description="Helical" evidence="1">
    <location>
        <begin position="959"/>
        <end position="978"/>
    </location>
</feature>
<organism evidence="2 3">
    <name type="scientific">Prosthecobacter algae</name>
    <dbReference type="NCBI Taxonomy" id="1144682"/>
    <lineage>
        <taxon>Bacteria</taxon>
        <taxon>Pseudomonadati</taxon>
        <taxon>Verrucomicrobiota</taxon>
        <taxon>Verrucomicrobiia</taxon>
        <taxon>Verrucomicrobiales</taxon>
        <taxon>Verrucomicrobiaceae</taxon>
        <taxon>Prosthecobacter</taxon>
    </lineage>
</organism>
<dbReference type="PRINTS" id="PR00702">
    <property type="entry name" value="ACRIFLAVINRP"/>
</dbReference>
<sequence>MLNSIVSWALNMRVLVVAAALTLMLVGINATKNAPLDVFPEFAPPLVEVQTEAPGLSTEEVDGLVTVPLENSLNGLPFLKTIRSKSVLGLSSVVMIFDAGTDILEARQMVQERLNLAQNRLPAVVKPPVLMAPYSSLSRVLKVGLTSKTLDQMELSELSRWTIRPRLMSVKGVANVAIWGQRDKQFQVLVDPQRLRAAGVTLDAVTRAAADAAVITPGGFVDTPNLRLSVTQLSLITTPDELARTVVEFRNGAPIRLGDVAEVKIGNPAPIGDAVINDGSGILLIVEKQPWGNTLDVTEGVEKALNEMKPALPGVVIDSAIFRPATFIQLSIDHLTEALWLGCLLVVIVLALFLGDWRTTIISITAIPLSLAIALILLRWRGETINTMILAGLIIALGEVVDDAIIDVENILRRLRQNQQLVNPLPRLKVVLDASIEVRSAVVYASVIIVLVFVPVFFLPGLAGTFFRPLALSYILAITASLAVALTLTPALSLMLLKVRNNDHRDPWLTRSLKRGYRVLLPAFSRRPFIAVSLLALAFVGSGWVWHTQLKEEFLPNFKERDFLMHWLEKPNTSVEASTRITKAAATDLLAVPGVLNHGAHIGRAEVADEVVGPDFTELWISLDPAADYDTTIQKVQSVVDGYPGLTRDLLTFLRERIKEVLTGASASIVVRIFGPDLDQLRSHATEVSDLLKEVPGVSALKIEAQTLVPQVTIKLRPESAALHGLTAGQVRTAVSTLISGRKVGEVYQDQRVHDVAVWSVPTVRADYTTLRELLLETPSGGHVKLADIADLAIVPTPNGIKREGASRRIDVTCNVTGRALGEVARDIEQKVHGMAFAAGYHPEILGEWAERQAAQSRLAWLSLASFAGILVLLLADFQSPRLVVLISLTLPFALIGGVLAVWLSGGILSLGSLVGFVTVLGIAARNGILLVSHYRHLEQEEKHPFGMDLILKGSEERLIPILMTASTAALALLPLVLKGDVPGNEIERPMALVILGGLITSTLLNLFFLPALYAKFGKKKIPYWKQLWMLGKDHWG</sequence>
<comment type="caution">
    <text evidence="2">The sequence shown here is derived from an EMBL/GenBank/DDBJ whole genome shotgun (WGS) entry which is preliminary data.</text>
</comment>
<proteinExistence type="predicted"/>
<dbReference type="Gene3D" id="3.30.70.1440">
    <property type="entry name" value="Multidrug efflux transporter AcrB pore domain"/>
    <property type="match status" value="1"/>
</dbReference>
<evidence type="ECO:0000313" key="3">
    <source>
        <dbReference type="Proteomes" id="UP001499852"/>
    </source>
</evidence>
<feature type="transmembrane region" description="Helical" evidence="1">
    <location>
        <begin position="471"/>
        <end position="497"/>
    </location>
</feature>
<dbReference type="Gene3D" id="3.30.70.1320">
    <property type="entry name" value="Multidrug efflux transporter AcrB pore domain like"/>
    <property type="match status" value="1"/>
</dbReference>
<keyword evidence="1" id="KW-0472">Membrane</keyword>
<dbReference type="SUPFAM" id="SSF82714">
    <property type="entry name" value="Multidrug efflux transporter AcrB TolC docking domain, DN and DC subdomains"/>
    <property type="match status" value="2"/>
</dbReference>
<feature type="transmembrane region" description="Helical" evidence="1">
    <location>
        <begin position="859"/>
        <end position="876"/>
    </location>
</feature>
<evidence type="ECO:0000313" key="2">
    <source>
        <dbReference type="EMBL" id="GAA5142365.1"/>
    </source>
</evidence>
<dbReference type="InterPro" id="IPR027463">
    <property type="entry name" value="AcrB_DN_DC_subdom"/>
</dbReference>
<dbReference type="Gene3D" id="1.20.1640.10">
    <property type="entry name" value="Multidrug efflux transporter AcrB transmembrane domain"/>
    <property type="match status" value="2"/>
</dbReference>
<dbReference type="SUPFAM" id="SSF82693">
    <property type="entry name" value="Multidrug efflux transporter AcrB pore domain, PN1, PN2, PC1 and PC2 subdomains"/>
    <property type="match status" value="2"/>
</dbReference>
<name>A0ABP9P9Z8_9BACT</name>
<dbReference type="Pfam" id="PF00873">
    <property type="entry name" value="ACR_tran"/>
    <property type="match status" value="1"/>
</dbReference>
<dbReference type="Proteomes" id="UP001499852">
    <property type="component" value="Unassembled WGS sequence"/>
</dbReference>
<keyword evidence="1" id="KW-0812">Transmembrane</keyword>
<feature type="transmembrane region" description="Helical" evidence="1">
    <location>
        <begin position="528"/>
        <end position="546"/>
    </location>
</feature>
<dbReference type="Gene3D" id="3.30.2090.10">
    <property type="entry name" value="Multidrug efflux transporter AcrB TolC docking domain, DN and DC subdomains"/>
    <property type="match status" value="2"/>
</dbReference>
<dbReference type="PANTHER" id="PTHR32063:SF4">
    <property type="entry name" value="SLR6043 PROTEIN"/>
    <property type="match status" value="1"/>
</dbReference>
<dbReference type="PANTHER" id="PTHR32063">
    <property type="match status" value="1"/>
</dbReference>
<feature type="transmembrane region" description="Helical" evidence="1">
    <location>
        <begin position="338"/>
        <end position="354"/>
    </location>
</feature>
<feature type="transmembrane region" description="Helical" evidence="1">
    <location>
        <begin position="883"/>
        <end position="905"/>
    </location>
</feature>
<keyword evidence="3" id="KW-1185">Reference proteome</keyword>
<dbReference type="RefSeq" id="WP_345737012.1">
    <property type="nucleotide sequence ID" value="NZ_BAABIA010000005.1"/>
</dbReference>
<gene>
    <name evidence="2" type="ORF">GCM10023213_28190</name>
</gene>
<keyword evidence="1" id="KW-1133">Transmembrane helix</keyword>
<reference evidence="3" key="1">
    <citation type="journal article" date="2019" name="Int. J. Syst. Evol. Microbiol.">
        <title>The Global Catalogue of Microorganisms (GCM) 10K type strain sequencing project: providing services to taxonomists for standard genome sequencing and annotation.</title>
        <authorList>
            <consortium name="The Broad Institute Genomics Platform"/>
            <consortium name="The Broad Institute Genome Sequencing Center for Infectious Disease"/>
            <person name="Wu L."/>
            <person name="Ma J."/>
        </authorList>
    </citation>
    <scope>NUCLEOTIDE SEQUENCE [LARGE SCALE GENOMIC DNA]</scope>
    <source>
        <strain evidence="3">JCM 18053</strain>
    </source>
</reference>
<feature type="transmembrane region" description="Helical" evidence="1">
    <location>
        <begin position="441"/>
        <end position="459"/>
    </location>
</feature>
<feature type="transmembrane region" description="Helical" evidence="1">
    <location>
        <begin position="361"/>
        <end position="380"/>
    </location>
</feature>
<dbReference type="EMBL" id="BAABIA010000005">
    <property type="protein sequence ID" value="GAA5142365.1"/>
    <property type="molecule type" value="Genomic_DNA"/>
</dbReference>
<dbReference type="Gene3D" id="3.30.70.1430">
    <property type="entry name" value="Multidrug efflux transporter AcrB pore domain"/>
    <property type="match status" value="2"/>
</dbReference>
<evidence type="ECO:0000256" key="1">
    <source>
        <dbReference type="SAM" id="Phobius"/>
    </source>
</evidence>
<feature type="transmembrane region" description="Helical" evidence="1">
    <location>
        <begin position="911"/>
        <end position="938"/>
    </location>
</feature>